<dbReference type="Gene3D" id="3.40.190.10">
    <property type="entry name" value="Periplasmic binding protein-like II"/>
    <property type="match status" value="1"/>
</dbReference>
<dbReference type="OrthoDB" id="7248487at2"/>
<dbReference type="Proteomes" id="UP000317078">
    <property type="component" value="Unassembled WGS sequence"/>
</dbReference>
<sequence>MKNLGRRALTLTLGLAAGLAAPAVAQPVRPVTFVVAYPPGGDTDALARLFADRLTPRLGRQVIVENRSGASGAVGTQYVARVPPDGSVLLFAPSTFPIAPLVLKQGVNYNPVGDFTPVHMIATNPIVLVASKQSGIRSLADVVAQAKAGQLVGYGSPGSGSPMHIYAEMFNHLAKLQLTEISYRGVAPVVNDLLSGSLGVGLVTIGAVYDHFNAGTLVPVAVSEAARSPVLPNVPTYKESGYDLDVTTWWGLFGPRGLPAPMVDAMNAHMNDVLAMPDVQERLAAFGGVPAGGPPSRLAEVNRADFERFGRVVRELNIRVE</sequence>
<accession>A0A502GEH4</accession>
<feature type="signal peptide" evidence="2">
    <location>
        <begin position="1"/>
        <end position="25"/>
    </location>
</feature>
<dbReference type="InterPro" id="IPR042100">
    <property type="entry name" value="Bug_dom1"/>
</dbReference>
<comment type="caution">
    <text evidence="3">The sequence shown here is derived from an EMBL/GenBank/DDBJ whole genome shotgun (WGS) entry which is preliminary data.</text>
</comment>
<dbReference type="SUPFAM" id="SSF53850">
    <property type="entry name" value="Periplasmic binding protein-like II"/>
    <property type="match status" value="1"/>
</dbReference>
<dbReference type="EMBL" id="RCZP01000003">
    <property type="protein sequence ID" value="TPG59680.1"/>
    <property type="molecule type" value="Genomic_DNA"/>
</dbReference>
<evidence type="ECO:0000256" key="2">
    <source>
        <dbReference type="SAM" id="SignalP"/>
    </source>
</evidence>
<organism evidence="3 4">
    <name type="scientific">Muricoccus nepalensis</name>
    <dbReference type="NCBI Taxonomy" id="1854500"/>
    <lineage>
        <taxon>Bacteria</taxon>
        <taxon>Pseudomonadati</taxon>
        <taxon>Pseudomonadota</taxon>
        <taxon>Alphaproteobacteria</taxon>
        <taxon>Acetobacterales</taxon>
        <taxon>Roseomonadaceae</taxon>
        <taxon>Muricoccus</taxon>
    </lineage>
</organism>
<dbReference type="AlphaFoldDB" id="A0A502GEH4"/>
<dbReference type="InterPro" id="IPR005064">
    <property type="entry name" value="BUG"/>
</dbReference>
<protein>
    <submittedName>
        <fullName evidence="3">Tripartite tricarboxylate transporter substrate binding protein</fullName>
    </submittedName>
</protein>
<name>A0A502GEH4_9PROT</name>
<dbReference type="Pfam" id="PF03401">
    <property type="entry name" value="TctC"/>
    <property type="match status" value="1"/>
</dbReference>
<keyword evidence="4" id="KW-1185">Reference proteome</keyword>
<comment type="similarity">
    <text evidence="1">Belongs to the UPF0065 (bug) family.</text>
</comment>
<dbReference type="PANTHER" id="PTHR42928:SF5">
    <property type="entry name" value="BLR1237 PROTEIN"/>
    <property type="match status" value="1"/>
</dbReference>
<evidence type="ECO:0000313" key="3">
    <source>
        <dbReference type="EMBL" id="TPG59680.1"/>
    </source>
</evidence>
<evidence type="ECO:0000313" key="4">
    <source>
        <dbReference type="Proteomes" id="UP000317078"/>
    </source>
</evidence>
<dbReference type="RefSeq" id="WP_140881777.1">
    <property type="nucleotide sequence ID" value="NZ_RCZP01000003.1"/>
</dbReference>
<evidence type="ECO:0000256" key="1">
    <source>
        <dbReference type="ARBA" id="ARBA00006987"/>
    </source>
</evidence>
<dbReference type="PANTHER" id="PTHR42928">
    <property type="entry name" value="TRICARBOXYLATE-BINDING PROTEIN"/>
    <property type="match status" value="1"/>
</dbReference>
<dbReference type="Gene3D" id="3.40.190.150">
    <property type="entry name" value="Bordetella uptake gene, domain 1"/>
    <property type="match status" value="1"/>
</dbReference>
<keyword evidence="2" id="KW-0732">Signal</keyword>
<reference evidence="3 4" key="1">
    <citation type="journal article" date="2019" name="Environ. Microbiol.">
        <title>Species interactions and distinct microbial communities in high Arctic permafrost affected cryosols are associated with the CH4 and CO2 gas fluxes.</title>
        <authorList>
            <person name="Altshuler I."/>
            <person name="Hamel J."/>
            <person name="Turney S."/>
            <person name="Magnuson E."/>
            <person name="Levesque R."/>
            <person name="Greer C."/>
            <person name="Whyte L.G."/>
        </authorList>
    </citation>
    <scope>NUCLEOTIDE SEQUENCE [LARGE SCALE GENOMIC DNA]</scope>
    <source>
        <strain evidence="3 4">S9.3B</strain>
    </source>
</reference>
<proteinExistence type="inferred from homology"/>
<feature type="chain" id="PRO_5021259900" evidence="2">
    <location>
        <begin position="26"/>
        <end position="321"/>
    </location>
</feature>
<gene>
    <name evidence="3" type="ORF">EAH89_05445</name>
</gene>
<dbReference type="PIRSF" id="PIRSF017082">
    <property type="entry name" value="YflP"/>
    <property type="match status" value="1"/>
</dbReference>